<feature type="region of interest" description="Disordered" evidence="1">
    <location>
        <begin position="132"/>
        <end position="151"/>
    </location>
</feature>
<evidence type="ECO:0000256" key="1">
    <source>
        <dbReference type="SAM" id="MobiDB-lite"/>
    </source>
</evidence>
<gene>
    <name evidence="3" type="ORF">pipiens_010057</name>
</gene>
<dbReference type="Proteomes" id="UP001562425">
    <property type="component" value="Unassembled WGS sequence"/>
</dbReference>
<keyword evidence="2" id="KW-1133">Transmembrane helix</keyword>
<proteinExistence type="predicted"/>
<keyword evidence="4" id="KW-1185">Reference proteome</keyword>
<evidence type="ECO:0000256" key="2">
    <source>
        <dbReference type="SAM" id="Phobius"/>
    </source>
</evidence>
<feature type="region of interest" description="Disordered" evidence="1">
    <location>
        <begin position="189"/>
        <end position="224"/>
    </location>
</feature>
<feature type="compositionally biased region" description="Polar residues" evidence="1">
    <location>
        <begin position="208"/>
        <end position="218"/>
    </location>
</feature>
<dbReference type="AlphaFoldDB" id="A0ABD1DBV3"/>
<keyword evidence="2" id="KW-0472">Membrane</keyword>
<keyword evidence="2" id="KW-0812">Transmembrane</keyword>
<feature type="transmembrane region" description="Helical" evidence="2">
    <location>
        <begin position="37"/>
        <end position="64"/>
    </location>
</feature>
<protein>
    <submittedName>
        <fullName evidence="3">Uncharacterized protein</fullName>
    </submittedName>
</protein>
<name>A0ABD1DBV3_CULPP</name>
<accession>A0ABD1DBV3</accession>
<organism evidence="3 4">
    <name type="scientific">Culex pipiens pipiens</name>
    <name type="common">Northern house mosquito</name>
    <dbReference type="NCBI Taxonomy" id="38569"/>
    <lineage>
        <taxon>Eukaryota</taxon>
        <taxon>Metazoa</taxon>
        <taxon>Ecdysozoa</taxon>
        <taxon>Arthropoda</taxon>
        <taxon>Hexapoda</taxon>
        <taxon>Insecta</taxon>
        <taxon>Pterygota</taxon>
        <taxon>Neoptera</taxon>
        <taxon>Endopterygota</taxon>
        <taxon>Diptera</taxon>
        <taxon>Nematocera</taxon>
        <taxon>Culicoidea</taxon>
        <taxon>Culicidae</taxon>
        <taxon>Culicinae</taxon>
        <taxon>Culicini</taxon>
        <taxon>Culex</taxon>
        <taxon>Culex</taxon>
    </lineage>
</organism>
<dbReference type="EMBL" id="JBEHCU010006480">
    <property type="protein sequence ID" value="KAL1397037.1"/>
    <property type="molecule type" value="Genomic_DNA"/>
</dbReference>
<evidence type="ECO:0000313" key="4">
    <source>
        <dbReference type="Proteomes" id="UP001562425"/>
    </source>
</evidence>
<comment type="caution">
    <text evidence="3">The sequence shown here is derived from an EMBL/GenBank/DDBJ whole genome shotgun (WGS) entry which is preliminary data.</text>
</comment>
<sequence length="267" mass="29953">MDSSPRNSRNLLPLFPYRTVKYSIFVGRPDQRVRPFACFYVFSSTLWIVLISTLCLSTLAGLLIHSLPFSYNPVPETLQSMYNLFLNNEDPQASSLTRTKRFWNLAPEPNYEPDQQAINPVQRPPIGWLIPPDYSPPAPKPSRRRPTTTRPTHGLAYEIVKGVVLAGASNVVRVLSQTTPRPLRWTTARPSQLKRRVRPSTTTTTTTEVPLQGSSSGLPNPADENNVLVPVTTYGQDNKPTVVYMFVPKDRILGYQKEDVGSSVVED</sequence>
<evidence type="ECO:0000313" key="3">
    <source>
        <dbReference type="EMBL" id="KAL1397037.1"/>
    </source>
</evidence>
<reference evidence="3 4" key="1">
    <citation type="submission" date="2024-05" db="EMBL/GenBank/DDBJ databases">
        <title>Culex pipiens pipiens assembly and annotation.</title>
        <authorList>
            <person name="Alout H."/>
            <person name="Durand T."/>
        </authorList>
    </citation>
    <scope>NUCLEOTIDE SEQUENCE [LARGE SCALE GENOMIC DNA]</scope>
    <source>
        <strain evidence="3">HA-2024</strain>
        <tissue evidence="3">Whole body</tissue>
    </source>
</reference>